<reference evidence="2" key="1">
    <citation type="submission" date="2020-07" db="EMBL/GenBank/DDBJ databases">
        <authorList>
            <person name="Lin J."/>
        </authorList>
    </citation>
    <scope>NUCLEOTIDE SEQUENCE</scope>
</reference>
<dbReference type="EMBL" id="LR862146">
    <property type="protein sequence ID" value="CAD1827403.1"/>
    <property type="molecule type" value="Genomic_DNA"/>
</dbReference>
<feature type="region of interest" description="Disordered" evidence="1">
    <location>
        <begin position="152"/>
        <end position="173"/>
    </location>
</feature>
<name>A0A6V7P9C6_ANACO</name>
<feature type="region of interest" description="Disordered" evidence="1">
    <location>
        <begin position="187"/>
        <end position="317"/>
    </location>
</feature>
<gene>
    <name evidence="2" type="ORF">CB5_LOCUS10614</name>
</gene>
<protein>
    <submittedName>
        <fullName evidence="2">Uncharacterized protein</fullName>
    </submittedName>
</protein>
<feature type="compositionally biased region" description="Polar residues" evidence="1">
    <location>
        <begin position="159"/>
        <end position="170"/>
    </location>
</feature>
<sequence>MSSSDAAVIDVIAGPLNQTKRKRSKEPQALRKEVASLKYRARLQEDVTTRMEEQFSVFLQTLWRVAKQLLRERAKAVRRFSGRARARAREAAPPSSEDAGSRAGAGAESRLRRRRRAMAATRCWAAWSGGATARKARKKLAWRSMASAVEMGHPDRPISSFTASAQSPQIQRPRCRSRTLEMYAGVHSSVSPQHSHRAHSTSETVPSPPPPQPPHPRHSSSSPFPPNRNPSDRGPEFRGRSLRDPSGSGHDAIRRGDSATAPSPIRRRSPLRRSPTPPQTPFSSSSSSSSSPPPRFASSSPISSQESRSRKRFLSSS</sequence>
<proteinExistence type="predicted"/>
<dbReference type="AlphaFoldDB" id="A0A6V7P9C6"/>
<feature type="compositionally biased region" description="Basic and acidic residues" evidence="1">
    <location>
        <begin position="230"/>
        <end position="243"/>
    </location>
</feature>
<evidence type="ECO:0000313" key="2">
    <source>
        <dbReference type="EMBL" id="CAD1827403.1"/>
    </source>
</evidence>
<accession>A0A6V7P9C6</accession>
<feature type="region of interest" description="Disordered" evidence="1">
    <location>
        <begin position="80"/>
        <end position="114"/>
    </location>
</feature>
<feature type="compositionally biased region" description="Low complexity" evidence="1">
    <location>
        <begin position="281"/>
        <end position="306"/>
    </location>
</feature>
<evidence type="ECO:0000256" key="1">
    <source>
        <dbReference type="SAM" id="MobiDB-lite"/>
    </source>
</evidence>
<organism evidence="2">
    <name type="scientific">Ananas comosus var. bracteatus</name>
    <name type="common">red pineapple</name>
    <dbReference type="NCBI Taxonomy" id="296719"/>
    <lineage>
        <taxon>Eukaryota</taxon>
        <taxon>Viridiplantae</taxon>
        <taxon>Streptophyta</taxon>
        <taxon>Embryophyta</taxon>
        <taxon>Tracheophyta</taxon>
        <taxon>Spermatophyta</taxon>
        <taxon>Magnoliopsida</taxon>
        <taxon>Liliopsida</taxon>
        <taxon>Poales</taxon>
        <taxon>Bromeliaceae</taxon>
        <taxon>Bromelioideae</taxon>
        <taxon>Ananas</taxon>
    </lineage>
</organism>